<evidence type="ECO:0000313" key="6">
    <source>
        <dbReference type="EMBL" id="CAD1839485.1"/>
    </source>
</evidence>
<dbReference type="PROSITE" id="PS50821">
    <property type="entry name" value="PAZ"/>
    <property type="match status" value="1"/>
</dbReference>
<dbReference type="InterPro" id="IPR014811">
    <property type="entry name" value="ArgoL1"/>
</dbReference>
<dbReference type="Gene3D" id="3.30.420.10">
    <property type="entry name" value="Ribonuclease H-like superfamily/Ribonuclease H"/>
    <property type="match status" value="1"/>
</dbReference>
<dbReference type="EMBL" id="LR862134">
    <property type="protein sequence ID" value="CAD1839485.1"/>
    <property type="molecule type" value="Genomic_DNA"/>
</dbReference>
<evidence type="ECO:0008006" key="7">
    <source>
        <dbReference type="Google" id="ProtNLM"/>
    </source>
</evidence>
<dbReference type="InterPro" id="IPR045246">
    <property type="entry name" value="Piwi_ago-like"/>
</dbReference>
<feature type="compositionally biased region" description="Basic and acidic residues" evidence="3">
    <location>
        <begin position="8"/>
        <end position="25"/>
    </location>
</feature>
<keyword evidence="2" id="KW-0943">RNA-mediated gene silencing</keyword>
<reference evidence="6" key="1">
    <citation type="submission" date="2020-07" db="EMBL/GenBank/DDBJ databases">
        <authorList>
            <person name="Lin J."/>
        </authorList>
    </citation>
    <scope>NUCLEOTIDE SEQUENCE</scope>
</reference>
<dbReference type="GO" id="GO:0031047">
    <property type="term" value="P:regulatory ncRNA-mediated gene silencing"/>
    <property type="evidence" value="ECO:0007669"/>
    <property type="project" value="UniProtKB-KW"/>
</dbReference>
<evidence type="ECO:0000256" key="3">
    <source>
        <dbReference type="SAM" id="MobiDB-lite"/>
    </source>
</evidence>
<evidence type="ECO:0000256" key="2">
    <source>
        <dbReference type="ARBA" id="ARBA00023158"/>
    </source>
</evidence>
<dbReference type="CDD" id="cd04657">
    <property type="entry name" value="Piwi_ago-like"/>
    <property type="match status" value="1"/>
</dbReference>
<dbReference type="SMART" id="SM01163">
    <property type="entry name" value="DUF1785"/>
    <property type="match status" value="1"/>
</dbReference>
<feature type="region of interest" description="Disordered" evidence="3">
    <location>
        <begin position="1"/>
        <end position="25"/>
    </location>
</feature>
<dbReference type="InterPro" id="IPR032472">
    <property type="entry name" value="ArgoL2"/>
</dbReference>
<feature type="domain" description="PAZ" evidence="4">
    <location>
        <begin position="316"/>
        <end position="466"/>
    </location>
</feature>
<evidence type="ECO:0000256" key="1">
    <source>
        <dbReference type="ARBA" id="ARBA00008201"/>
    </source>
</evidence>
<dbReference type="PANTHER" id="PTHR22891">
    <property type="entry name" value="EUKARYOTIC TRANSLATION INITIATION FACTOR 2C"/>
    <property type="match status" value="1"/>
</dbReference>
<feature type="domain" description="Piwi" evidence="5">
    <location>
        <begin position="662"/>
        <end position="952"/>
    </location>
</feature>
<dbReference type="InterPro" id="IPR036085">
    <property type="entry name" value="PAZ_dom_sf"/>
</dbReference>
<dbReference type="InterPro" id="IPR036397">
    <property type="entry name" value="RNaseH_sf"/>
</dbReference>
<dbReference type="Pfam" id="PF16486">
    <property type="entry name" value="ArgoN"/>
    <property type="match status" value="1"/>
</dbReference>
<name>A0A6V7Q9F5_ANACO</name>
<dbReference type="Pfam" id="PF08699">
    <property type="entry name" value="ArgoL1"/>
    <property type="match status" value="1"/>
</dbReference>
<organism evidence="6">
    <name type="scientific">Ananas comosus var. bracteatus</name>
    <name type="common">red pineapple</name>
    <dbReference type="NCBI Taxonomy" id="296719"/>
    <lineage>
        <taxon>Eukaryota</taxon>
        <taxon>Viridiplantae</taxon>
        <taxon>Streptophyta</taxon>
        <taxon>Embryophyta</taxon>
        <taxon>Tracheophyta</taxon>
        <taxon>Spermatophyta</taxon>
        <taxon>Magnoliopsida</taxon>
        <taxon>Liliopsida</taxon>
        <taxon>Poales</taxon>
        <taxon>Bromeliaceae</taxon>
        <taxon>Bromelioideae</taxon>
        <taxon>Ananas</taxon>
    </lineage>
</organism>
<dbReference type="SMART" id="SM00950">
    <property type="entry name" value="Piwi"/>
    <property type="match status" value="1"/>
</dbReference>
<gene>
    <name evidence="6" type="ORF">CB5_LOCUS22696</name>
</gene>
<feature type="region of interest" description="Disordered" evidence="3">
    <location>
        <begin position="178"/>
        <end position="197"/>
    </location>
</feature>
<evidence type="ECO:0000259" key="4">
    <source>
        <dbReference type="PROSITE" id="PS50821"/>
    </source>
</evidence>
<dbReference type="InterPro" id="IPR032474">
    <property type="entry name" value="Argonaute_N"/>
</dbReference>
<evidence type="ECO:0000259" key="5">
    <source>
        <dbReference type="PROSITE" id="PS50822"/>
    </source>
</evidence>
<dbReference type="Pfam" id="PF16488">
    <property type="entry name" value="ArgoL2"/>
    <property type="match status" value="1"/>
</dbReference>
<proteinExistence type="inferred from homology"/>
<dbReference type="AlphaFoldDB" id="A0A6V7Q9F5"/>
<dbReference type="GO" id="GO:0003723">
    <property type="term" value="F:RNA binding"/>
    <property type="evidence" value="ECO:0007669"/>
    <property type="project" value="InterPro"/>
</dbReference>
<comment type="similarity">
    <text evidence="1">Belongs to the argonaute family. Ago subfamily.</text>
</comment>
<sequence>MHRRERAKKGEEEARAEKKNPDSSHSEISLFLSLTLSIRLGSMASQTDESGREALVQPSPAVPQCSQKPEVTKRIPMARPGFGTDGRRIQLLTNHFSVRFSGNDAVFYQYSVSIKSEDNRVVEGKGLGRKVIDKLHQYYSSELAGKEFVYDGEKTLFTLGPLPQNNFEFKVILEESSARSAGGSPGNGSPTDGDRKRFRRSQLSREFKVGISYAAKIPLKSITLALKGSESEQTQEALRVLDIILRQQQAKSINHSNAEVASLFDNLSLMESIQNFVDVGGGVTGCRGFHSSFHPTLGGLSLNMDVSTTMILTPGPVVDFLLANQNVKDPRQIDWIKAKRMLKNMRIKTRHRNMEFKIIGISELPCHQQTYVLNNVYSYVIGVASFCLAFCLDAYDSSTFDYASACSFPLKVKNGGGEGQTVEVTVFDYFKSRKIDLSWSANMPCLDVGKPKRPNYVPLELCYLVSLQRYTKALTSQQRASLVEKSRQKPQERIRVITDAVRNNRYDDDPLLSSCGIKIEKQLLRLDGRVLLPPTLIVGNKEDCMPRNGRWNFNNKVRNLISLSHNFFFENGPYPSTYLLQRLWAPTKIERWAIVNFSARCDMSHLSRELINCGRNKGIHIERPFTLIDEDRQWLRSGPVVRVEKMFEKIKAQLQDPLSPWKKKNLHEVGIVTQCISPTRINDQYLTNVLLKINSKLGGMNSLLAIEHTRGLPIVDQTPTMILGMDVSHGSPGRSDVPSIAAVVGSRQWPLISRYRASVRSQSPKVEMIDSLFKPQANGKDDGIIRELLVDFYKTSGARKPSQIIIFRDGVSESQFNQVLNIELNQIIQAFKHLGENSLPKFTVIVAQKNHHTKLFQADAPENVPPGTVVDSKIVHPRNFDFYMCAQAGMIGTSRPTHYHVLLDEIGFSVDNLQKFVHSLSYVYQRSTTAISVVAPICYAHLAAQQMSQFVKFEDITETSSGQGDASSLSGQPAVPDLPKLHENVCSSMFFC</sequence>
<dbReference type="Pfam" id="PF02171">
    <property type="entry name" value="Piwi"/>
    <property type="match status" value="1"/>
</dbReference>
<accession>A0A6V7Q9F5</accession>
<dbReference type="Gene3D" id="2.170.260.10">
    <property type="entry name" value="paz domain"/>
    <property type="match status" value="1"/>
</dbReference>
<dbReference type="PROSITE" id="PS50822">
    <property type="entry name" value="PIWI"/>
    <property type="match status" value="1"/>
</dbReference>
<dbReference type="CDD" id="cd02846">
    <property type="entry name" value="PAZ_argonaute_like"/>
    <property type="match status" value="1"/>
</dbReference>
<protein>
    <recommendedName>
        <fullName evidence="7">Protein argonaute 16</fullName>
    </recommendedName>
</protein>
<dbReference type="Pfam" id="PF02170">
    <property type="entry name" value="PAZ"/>
    <property type="match status" value="1"/>
</dbReference>
<dbReference type="FunFam" id="3.30.420.10:FF:000091">
    <property type="entry name" value="Protein argonaute 3"/>
    <property type="match status" value="1"/>
</dbReference>
<dbReference type="Gene3D" id="3.40.50.2300">
    <property type="match status" value="1"/>
</dbReference>
<dbReference type="InterPro" id="IPR003165">
    <property type="entry name" value="Piwi"/>
</dbReference>
<dbReference type="SUPFAM" id="SSF53098">
    <property type="entry name" value="Ribonuclease H-like"/>
    <property type="match status" value="1"/>
</dbReference>
<feature type="region of interest" description="Disordered" evidence="3">
    <location>
        <begin position="49"/>
        <end position="70"/>
    </location>
</feature>
<dbReference type="SUPFAM" id="SSF101690">
    <property type="entry name" value="PAZ domain"/>
    <property type="match status" value="1"/>
</dbReference>
<dbReference type="InterPro" id="IPR003100">
    <property type="entry name" value="PAZ_dom"/>
</dbReference>
<dbReference type="InterPro" id="IPR012337">
    <property type="entry name" value="RNaseH-like_sf"/>
</dbReference>